<dbReference type="PRINTS" id="PR00080">
    <property type="entry name" value="SDRFAMILY"/>
</dbReference>
<dbReference type="EMBL" id="PNRF01000002">
    <property type="protein sequence ID" value="PMR77874.1"/>
    <property type="molecule type" value="Genomic_DNA"/>
</dbReference>
<dbReference type="NCBIfam" id="NF005559">
    <property type="entry name" value="PRK07231.1"/>
    <property type="match status" value="1"/>
</dbReference>
<gene>
    <name evidence="2" type="ORF">C1H69_00740</name>
</gene>
<dbReference type="Proteomes" id="UP000235803">
    <property type="component" value="Unassembled WGS sequence"/>
</dbReference>
<dbReference type="NCBIfam" id="NF009466">
    <property type="entry name" value="PRK12826.1-2"/>
    <property type="match status" value="1"/>
</dbReference>
<evidence type="ECO:0000256" key="1">
    <source>
        <dbReference type="ARBA" id="ARBA00006484"/>
    </source>
</evidence>
<dbReference type="PANTHER" id="PTHR42879:SF2">
    <property type="entry name" value="3-OXOACYL-[ACYL-CARRIER-PROTEIN] REDUCTASE FABG"/>
    <property type="match status" value="1"/>
</dbReference>
<evidence type="ECO:0008006" key="4">
    <source>
        <dbReference type="Google" id="ProtNLM"/>
    </source>
</evidence>
<proteinExistence type="inferred from homology"/>
<dbReference type="Gene3D" id="3.40.50.720">
    <property type="entry name" value="NAD(P)-binding Rossmann-like Domain"/>
    <property type="match status" value="1"/>
</dbReference>
<dbReference type="AlphaFoldDB" id="A0A2N7UBQ8"/>
<dbReference type="InterPro" id="IPR036291">
    <property type="entry name" value="NAD(P)-bd_dom_sf"/>
</dbReference>
<evidence type="ECO:0000313" key="2">
    <source>
        <dbReference type="EMBL" id="PMR77874.1"/>
    </source>
</evidence>
<dbReference type="FunFam" id="3.40.50.720:FF:000084">
    <property type="entry name" value="Short-chain dehydrogenase reductase"/>
    <property type="match status" value="1"/>
</dbReference>
<dbReference type="GO" id="GO:0032787">
    <property type="term" value="P:monocarboxylic acid metabolic process"/>
    <property type="evidence" value="ECO:0007669"/>
    <property type="project" value="UniProtKB-ARBA"/>
</dbReference>
<accession>A0A2N7UBQ8</accession>
<comment type="caution">
    <text evidence="2">The sequence shown here is derived from an EMBL/GenBank/DDBJ whole genome shotgun (WGS) entry which is preliminary data.</text>
</comment>
<dbReference type="SUPFAM" id="SSF51735">
    <property type="entry name" value="NAD(P)-binding Rossmann-fold domains"/>
    <property type="match status" value="1"/>
</dbReference>
<dbReference type="Pfam" id="PF13561">
    <property type="entry name" value="adh_short_C2"/>
    <property type="match status" value="1"/>
</dbReference>
<dbReference type="InterPro" id="IPR020904">
    <property type="entry name" value="Sc_DH/Rdtase_CS"/>
</dbReference>
<dbReference type="OrthoDB" id="9806974at2"/>
<protein>
    <recommendedName>
        <fullName evidence="4">Short-chain dehydrogenase</fullName>
    </recommendedName>
</protein>
<dbReference type="InterPro" id="IPR002347">
    <property type="entry name" value="SDR_fam"/>
</dbReference>
<name>A0A2N7UBQ8_9GAMM</name>
<reference evidence="2 3" key="1">
    <citation type="submission" date="2018-01" db="EMBL/GenBank/DDBJ databases">
        <title>Halomonas endophytica sp. nov., isolated from storage liquid in the stems of Populus euphratica.</title>
        <authorList>
            <person name="Chen C."/>
        </authorList>
    </citation>
    <scope>NUCLEOTIDE SEQUENCE [LARGE SCALE GENOMIC DNA]</scope>
    <source>
        <strain evidence="2 3">MC28</strain>
    </source>
</reference>
<dbReference type="InterPro" id="IPR050259">
    <property type="entry name" value="SDR"/>
</dbReference>
<dbReference type="PRINTS" id="PR00081">
    <property type="entry name" value="GDHRDH"/>
</dbReference>
<sequence>MDLQAFCFSTLKDGSSMNKPIRKLDGQTAVVTGSAKGIGFAIAERFAKEGANVVLADIDVEGVKRVATDISTRFGVTTLPTHVDIASAEDNTRMVNEAIATFGRLDILVCNAGIVRPACPIEDIFPDQWQQVIDINLMSCIHATTAFIPHAKANRSGRIIYMASVAGQVGGVASEVTYSVAKAGVLCLTKAVARQLGAFNVTVNAIAPGAIQTNMTEILQYSPEVKKSIPLERYGDVSDIAAAALYLASDDARYVTGSTLDVNGGIAMR</sequence>
<organism evidence="2 3">
    <name type="scientific">Billgrantia endophytica</name>
    <dbReference type="NCBI Taxonomy" id="2033802"/>
    <lineage>
        <taxon>Bacteria</taxon>
        <taxon>Pseudomonadati</taxon>
        <taxon>Pseudomonadota</taxon>
        <taxon>Gammaproteobacteria</taxon>
        <taxon>Oceanospirillales</taxon>
        <taxon>Halomonadaceae</taxon>
        <taxon>Billgrantia</taxon>
    </lineage>
</organism>
<dbReference type="PANTHER" id="PTHR42879">
    <property type="entry name" value="3-OXOACYL-(ACYL-CARRIER-PROTEIN) REDUCTASE"/>
    <property type="match status" value="1"/>
</dbReference>
<keyword evidence="3" id="KW-1185">Reference proteome</keyword>
<comment type="similarity">
    <text evidence="1">Belongs to the short-chain dehydrogenases/reductases (SDR) family.</text>
</comment>
<dbReference type="CDD" id="cd05233">
    <property type="entry name" value="SDR_c"/>
    <property type="match status" value="1"/>
</dbReference>
<dbReference type="PROSITE" id="PS00061">
    <property type="entry name" value="ADH_SHORT"/>
    <property type="match status" value="1"/>
</dbReference>
<evidence type="ECO:0000313" key="3">
    <source>
        <dbReference type="Proteomes" id="UP000235803"/>
    </source>
</evidence>